<accession>A0A3S4Y972</accession>
<dbReference type="GO" id="GO:0016747">
    <property type="term" value="F:acyltransferase activity, transferring groups other than amino-acyl groups"/>
    <property type="evidence" value="ECO:0007669"/>
    <property type="project" value="InterPro"/>
</dbReference>
<evidence type="ECO:0000313" key="2">
    <source>
        <dbReference type="EMBL" id="VEH71510.1"/>
    </source>
</evidence>
<dbReference type="Pfam" id="PF13302">
    <property type="entry name" value="Acetyltransf_3"/>
    <property type="match status" value="1"/>
</dbReference>
<dbReference type="Proteomes" id="UP000273044">
    <property type="component" value="Chromosome"/>
</dbReference>
<keyword evidence="3" id="KW-1185">Reference proteome</keyword>
<dbReference type="PROSITE" id="PS51186">
    <property type="entry name" value="GNAT"/>
    <property type="match status" value="1"/>
</dbReference>
<dbReference type="EMBL" id="LR134406">
    <property type="protein sequence ID" value="VEH71510.1"/>
    <property type="molecule type" value="Genomic_DNA"/>
</dbReference>
<protein>
    <recommendedName>
        <fullName evidence="1">N-acetyltransferase domain-containing protein</fullName>
    </recommendedName>
</protein>
<proteinExistence type="predicted"/>
<feature type="domain" description="N-acetyltransferase" evidence="1">
    <location>
        <begin position="3"/>
        <end position="165"/>
    </location>
</feature>
<evidence type="ECO:0000259" key="1">
    <source>
        <dbReference type="PROSITE" id="PS51186"/>
    </source>
</evidence>
<dbReference type="SUPFAM" id="SSF55729">
    <property type="entry name" value="Acyl-CoA N-acyltransferases (Nat)"/>
    <property type="match status" value="1"/>
</dbReference>
<dbReference type="Gene3D" id="3.40.630.30">
    <property type="match status" value="1"/>
</dbReference>
<reference evidence="2 3" key="1">
    <citation type="submission" date="2018-12" db="EMBL/GenBank/DDBJ databases">
        <authorList>
            <consortium name="Pathogen Informatics"/>
        </authorList>
    </citation>
    <scope>NUCLEOTIDE SEQUENCE [LARGE SCALE GENOMIC DNA]</scope>
    <source>
        <strain evidence="2 3">NCTC12967</strain>
    </source>
</reference>
<dbReference type="RefSeq" id="WP_061787573.1">
    <property type="nucleotide sequence ID" value="NZ_LR134406.1"/>
</dbReference>
<sequence length="182" mass="20652">MAVEIEPLFPTDRCDWDEFTRFMLENTFPFHVNPSPTREEIESRKADGGFAPPEHALLAVRVGGGLVGVVGLDDLDGDAPLFDIRLADGMRGRGWGRKTVRELVRHLFDTYPRITRVEAQTRDDNIAMRRVLLHNGFVKEARYRRTWPVAGGSPRDSVAYGLLRSDFETGRTTPLVWDDLKV</sequence>
<organism evidence="2 3">
    <name type="scientific">Arachnia propionica</name>
    <dbReference type="NCBI Taxonomy" id="1750"/>
    <lineage>
        <taxon>Bacteria</taxon>
        <taxon>Bacillati</taxon>
        <taxon>Actinomycetota</taxon>
        <taxon>Actinomycetes</taxon>
        <taxon>Propionibacteriales</taxon>
        <taxon>Propionibacteriaceae</taxon>
        <taxon>Arachnia</taxon>
    </lineage>
</organism>
<dbReference type="GeneID" id="64408244"/>
<dbReference type="PANTHER" id="PTHR46067">
    <property type="entry name" value="ACYL-COA N-ACYLTRANSFERASES (NAT) SUPERFAMILY PROTEIN"/>
    <property type="match status" value="1"/>
</dbReference>
<name>A0A3S4Y972_9ACTN</name>
<dbReference type="PANTHER" id="PTHR46067:SF27">
    <property type="entry name" value="ACYL-COA N-ACYLTRANSFERASES (NAT) SUPERFAMILY PROTEIN"/>
    <property type="match status" value="1"/>
</dbReference>
<dbReference type="InterPro" id="IPR016181">
    <property type="entry name" value="Acyl_CoA_acyltransferase"/>
</dbReference>
<dbReference type="AlphaFoldDB" id="A0A3S4Y972"/>
<evidence type="ECO:0000313" key="3">
    <source>
        <dbReference type="Proteomes" id="UP000273044"/>
    </source>
</evidence>
<dbReference type="InterPro" id="IPR000182">
    <property type="entry name" value="GNAT_dom"/>
</dbReference>
<gene>
    <name evidence="2" type="ORF">NCTC12967_02832</name>
</gene>